<evidence type="ECO:0000256" key="6">
    <source>
        <dbReference type="PROSITE-ProRule" id="PRU00117"/>
    </source>
</evidence>
<dbReference type="GO" id="GO:0009734">
    <property type="term" value="P:auxin-activated signaling pathway"/>
    <property type="evidence" value="ECO:0007669"/>
    <property type="project" value="UniProtKB-KW"/>
</dbReference>
<dbReference type="Pfam" id="PF22675">
    <property type="entry name" value="KH-I_KHDC4-BBP"/>
    <property type="match status" value="1"/>
</dbReference>
<dbReference type="InterPro" id="IPR055256">
    <property type="entry name" value="KH_1_KHDC4/BBP-like"/>
</dbReference>
<feature type="transmembrane region" description="Helical" evidence="8">
    <location>
        <begin position="122"/>
        <end position="143"/>
    </location>
</feature>
<feature type="transmembrane region" description="Helical" evidence="8">
    <location>
        <begin position="363"/>
        <end position="386"/>
    </location>
</feature>
<name>A0A2Z7C9F7_9LAMI</name>
<feature type="transmembrane region" description="Helical" evidence="8">
    <location>
        <begin position="163"/>
        <end position="181"/>
    </location>
</feature>
<evidence type="ECO:0000256" key="2">
    <source>
        <dbReference type="ARBA" id="ARBA00022692"/>
    </source>
</evidence>
<gene>
    <name evidence="10" type="ORF">F511_14069</name>
</gene>
<dbReference type="Pfam" id="PF03547">
    <property type="entry name" value="Mem_trans"/>
    <property type="match status" value="1"/>
</dbReference>
<sequence length="755" mass="82534">MQRFLVQVITEQPIGGTSVLGSIKIAVLPIAKVFTMCFLGFLMASKFVNILPSNGRKLLNGLVFSLLLPCLIFSQLGQAITFQKMIEWWFIPVNVVLATIAGSIVGLLVASIVRPPYPFFKFTIIQIGIGNIGNVPLVLIAALCQDKSNPFGDSSKCSQDGTAYISFGQWVGAIVVYTYVFNMLAPPPGGTFDVEVDGNLPVKNPTRISSNFAVKESTPENMPLLTEESISNDSSYMEKDKVKHFLHIIYEKLKLKQIFQPPIIASVVAIFIGCVPVLKKLIFTTDAPFYFFTDSCIILGEAMIPCILLALGGNLVDGPGSSKLGLRTTAAIVFGRLVLVPPIGLGIVMLADKLGFLPPDDKMFRFVLLLQHTMPSSVLSGAVANLRGCGREAAARGSRGSRRISAEIFSPLRLNPSINTRQQGEAQSSPQLPDFSELLDVVVLARRLSDYIIESRVSLSPMQITAEILICKLHMAGHYNPNFSPSRTVSPQIRSIPDADSSRYLSELLAEHQNIGPFAQVLPICSRLLNQEILRVTGMMPNHGFGELERLRHRSPSPMASSNLLPNAGGTGLAGWNGLTQERYGPPGMTMNWQGAPASPSAYTVKRILRLEIPVDTYPNFNFVGRLLGSRGNSLKRVEATTGCRVYIRGNGSIKDTDKEEKLRGRPGYEHLNEPLHVLIEADLPANVVDIRLRQAQEIIEELLKPVDESQDFVKRQQLHDLAMINSSLIEESPGPSGSVSPFNTIGMKRTKTGG</sequence>
<keyword evidence="11" id="KW-1185">Reference proteome</keyword>
<evidence type="ECO:0000313" key="10">
    <source>
        <dbReference type="EMBL" id="KZV41093.1"/>
    </source>
</evidence>
<keyword evidence="5" id="KW-0927">Auxin signaling pathway</keyword>
<feature type="transmembrane region" description="Helical" evidence="8">
    <location>
        <begin position="258"/>
        <end position="278"/>
    </location>
</feature>
<dbReference type="OrthoDB" id="191139at2759"/>
<feature type="transmembrane region" description="Helical" evidence="8">
    <location>
        <begin position="290"/>
        <end position="316"/>
    </location>
</feature>
<dbReference type="GO" id="GO:0003723">
    <property type="term" value="F:RNA binding"/>
    <property type="evidence" value="ECO:0007669"/>
    <property type="project" value="UniProtKB-UniRule"/>
</dbReference>
<accession>A0A2Z7C9F7</accession>
<dbReference type="InterPro" id="IPR004087">
    <property type="entry name" value="KH_dom"/>
</dbReference>
<organism evidence="10 11">
    <name type="scientific">Dorcoceras hygrometricum</name>
    <dbReference type="NCBI Taxonomy" id="472368"/>
    <lineage>
        <taxon>Eukaryota</taxon>
        <taxon>Viridiplantae</taxon>
        <taxon>Streptophyta</taxon>
        <taxon>Embryophyta</taxon>
        <taxon>Tracheophyta</taxon>
        <taxon>Spermatophyta</taxon>
        <taxon>Magnoliopsida</taxon>
        <taxon>eudicotyledons</taxon>
        <taxon>Gunneridae</taxon>
        <taxon>Pentapetalae</taxon>
        <taxon>asterids</taxon>
        <taxon>lamiids</taxon>
        <taxon>Lamiales</taxon>
        <taxon>Gesneriaceae</taxon>
        <taxon>Didymocarpoideae</taxon>
        <taxon>Trichosporeae</taxon>
        <taxon>Loxocarpinae</taxon>
        <taxon>Dorcoceras</taxon>
    </lineage>
</organism>
<dbReference type="PANTHER" id="PTHR31419">
    <property type="entry name" value="PROTEIN PIN-LIKES 2"/>
    <property type="match status" value="1"/>
</dbReference>
<evidence type="ECO:0000256" key="1">
    <source>
        <dbReference type="ARBA" id="ARBA00004141"/>
    </source>
</evidence>
<feature type="domain" description="K Homology" evidence="9">
    <location>
        <begin position="605"/>
        <end position="705"/>
    </location>
</feature>
<keyword evidence="3 8" id="KW-1133">Transmembrane helix</keyword>
<dbReference type="GO" id="GO:0080162">
    <property type="term" value="P:endoplasmic reticulum to cytosol auxin transport"/>
    <property type="evidence" value="ECO:0007669"/>
    <property type="project" value="InterPro"/>
</dbReference>
<dbReference type="InterPro" id="IPR036612">
    <property type="entry name" value="KH_dom_type_1_sf"/>
</dbReference>
<feature type="transmembrane region" description="Helical" evidence="8">
    <location>
        <begin position="57"/>
        <end position="76"/>
    </location>
</feature>
<dbReference type="Proteomes" id="UP000250235">
    <property type="component" value="Unassembled WGS sequence"/>
</dbReference>
<dbReference type="AlphaFoldDB" id="A0A2Z7C9F7"/>
<feature type="transmembrane region" description="Helical" evidence="8">
    <location>
        <begin position="25"/>
        <end position="45"/>
    </location>
</feature>
<feature type="transmembrane region" description="Helical" evidence="8">
    <location>
        <begin position="328"/>
        <end position="351"/>
    </location>
</feature>
<dbReference type="PANTHER" id="PTHR31419:SF1">
    <property type="entry name" value="PROTEIN PIN-LIKES 6"/>
    <property type="match status" value="1"/>
</dbReference>
<evidence type="ECO:0000256" key="4">
    <source>
        <dbReference type="ARBA" id="ARBA00023136"/>
    </source>
</evidence>
<evidence type="ECO:0000256" key="8">
    <source>
        <dbReference type="SAM" id="Phobius"/>
    </source>
</evidence>
<feature type="region of interest" description="Disordered" evidence="7">
    <location>
        <begin position="730"/>
        <end position="755"/>
    </location>
</feature>
<feature type="transmembrane region" description="Helical" evidence="8">
    <location>
        <begin position="88"/>
        <end position="110"/>
    </location>
</feature>
<protein>
    <recommendedName>
        <fullName evidence="9">K Homology domain-containing protein</fullName>
    </recommendedName>
</protein>
<dbReference type="EMBL" id="KQ999839">
    <property type="protein sequence ID" value="KZV41093.1"/>
    <property type="molecule type" value="Genomic_DNA"/>
</dbReference>
<dbReference type="CDD" id="cd22467">
    <property type="entry name" value="KH-I_SPIN1_like"/>
    <property type="match status" value="1"/>
</dbReference>
<dbReference type="SUPFAM" id="SSF54791">
    <property type="entry name" value="Eukaryotic type KH-domain (KH-domain type I)"/>
    <property type="match status" value="1"/>
</dbReference>
<keyword evidence="6" id="KW-0694">RNA-binding</keyword>
<keyword evidence="2 8" id="KW-0812">Transmembrane</keyword>
<dbReference type="InterPro" id="IPR004776">
    <property type="entry name" value="Mem_transp_PIN-like"/>
</dbReference>
<dbReference type="SMART" id="SM00322">
    <property type="entry name" value="KH"/>
    <property type="match status" value="1"/>
</dbReference>
<keyword evidence="4 8" id="KW-0472">Membrane</keyword>
<evidence type="ECO:0000256" key="7">
    <source>
        <dbReference type="SAM" id="MobiDB-lite"/>
    </source>
</evidence>
<proteinExistence type="predicted"/>
<dbReference type="PROSITE" id="PS50084">
    <property type="entry name" value="KH_TYPE_1"/>
    <property type="match status" value="1"/>
</dbReference>
<evidence type="ECO:0000256" key="3">
    <source>
        <dbReference type="ARBA" id="ARBA00022989"/>
    </source>
</evidence>
<reference evidence="10 11" key="1">
    <citation type="journal article" date="2015" name="Proc. Natl. Acad. Sci. U.S.A.">
        <title>The resurrection genome of Boea hygrometrica: A blueprint for survival of dehydration.</title>
        <authorList>
            <person name="Xiao L."/>
            <person name="Yang G."/>
            <person name="Zhang L."/>
            <person name="Yang X."/>
            <person name="Zhao S."/>
            <person name="Ji Z."/>
            <person name="Zhou Q."/>
            <person name="Hu M."/>
            <person name="Wang Y."/>
            <person name="Chen M."/>
            <person name="Xu Y."/>
            <person name="Jin H."/>
            <person name="Xiao X."/>
            <person name="Hu G."/>
            <person name="Bao F."/>
            <person name="Hu Y."/>
            <person name="Wan P."/>
            <person name="Li L."/>
            <person name="Deng X."/>
            <person name="Kuang T."/>
            <person name="Xiang C."/>
            <person name="Zhu J.K."/>
            <person name="Oliver M.J."/>
            <person name="He Y."/>
        </authorList>
    </citation>
    <scope>NUCLEOTIDE SEQUENCE [LARGE SCALE GENOMIC DNA]</scope>
    <source>
        <strain evidence="11">cv. XS01</strain>
    </source>
</reference>
<dbReference type="Pfam" id="PF16544">
    <property type="entry name" value="STAR_dimer"/>
    <property type="match status" value="1"/>
</dbReference>
<dbReference type="Gene3D" id="3.30.1370.10">
    <property type="entry name" value="K Homology domain, type 1"/>
    <property type="match status" value="1"/>
</dbReference>
<feature type="compositionally biased region" description="Low complexity" evidence="7">
    <location>
        <begin position="733"/>
        <end position="742"/>
    </location>
</feature>
<dbReference type="GO" id="GO:0016020">
    <property type="term" value="C:membrane"/>
    <property type="evidence" value="ECO:0007669"/>
    <property type="project" value="UniProtKB-SubCell"/>
</dbReference>
<evidence type="ECO:0000313" key="11">
    <source>
        <dbReference type="Proteomes" id="UP000250235"/>
    </source>
</evidence>
<dbReference type="InterPro" id="IPR032377">
    <property type="entry name" value="STAR_dimer"/>
</dbReference>
<evidence type="ECO:0000256" key="5">
    <source>
        <dbReference type="ARBA" id="ARBA00023294"/>
    </source>
</evidence>
<comment type="subcellular location">
    <subcellularLocation>
        <location evidence="1">Membrane</location>
        <topology evidence="1">Multi-pass membrane protein</topology>
    </subcellularLocation>
</comment>
<evidence type="ECO:0000259" key="9">
    <source>
        <dbReference type="SMART" id="SM00322"/>
    </source>
</evidence>
<dbReference type="InterPro" id="IPR039305">
    <property type="entry name" value="PILS2/6"/>
</dbReference>